<organism evidence="2 3">
    <name type="scientific">Methylophaga marina</name>
    <dbReference type="NCBI Taxonomy" id="45495"/>
    <lineage>
        <taxon>Bacteria</taxon>
        <taxon>Pseudomonadati</taxon>
        <taxon>Pseudomonadota</taxon>
        <taxon>Gammaproteobacteria</taxon>
        <taxon>Thiotrichales</taxon>
        <taxon>Piscirickettsiaceae</taxon>
        <taxon>Methylophaga</taxon>
    </lineage>
</organism>
<protein>
    <submittedName>
        <fullName evidence="2">Uncharacterized protein</fullName>
    </submittedName>
</protein>
<proteinExistence type="predicted"/>
<keyword evidence="3" id="KW-1185">Reference proteome</keyword>
<dbReference type="EMBL" id="BAAADG010000005">
    <property type="protein sequence ID" value="GAA0225564.1"/>
    <property type="molecule type" value="Genomic_DNA"/>
</dbReference>
<dbReference type="Proteomes" id="UP001501476">
    <property type="component" value="Unassembled WGS sequence"/>
</dbReference>
<dbReference type="RefSeq" id="WP_286303953.1">
    <property type="nucleotide sequence ID" value="NZ_AP027741.1"/>
</dbReference>
<evidence type="ECO:0000256" key="1">
    <source>
        <dbReference type="SAM" id="MobiDB-lite"/>
    </source>
</evidence>
<evidence type="ECO:0000313" key="2">
    <source>
        <dbReference type="EMBL" id="GAA0225564.1"/>
    </source>
</evidence>
<reference evidence="3" key="1">
    <citation type="journal article" date="2019" name="Int. J. Syst. Evol. Microbiol.">
        <title>The Global Catalogue of Microorganisms (GCM) 10K type strain sequencing project: providing services to taxonomists for standard genome sequencing and annotation.</title>
        <authorList>
            <consortium name="The Broad Institute Genomics Platform"/>
            <consortium name="The Broad Institute Genome Sequencing Center for Infectious Disease"/>
            <person name="Wu L."/>
            <person name="Ma J."/>
        </authorList>
    </citation>
    <scope>NUCLEOTIDE SEQUENCE [LARGE SCALE GENOMIC DNA]</scope>
    <source>
        <strain evidence="3">JCM 6886</strain>
    </source>
</reference>
<name>A0ABP3D9F4_9GAMM</name>
<gene>
    <name evidence="2" type="ORF">GCM10008964_16440</name>
</gene>
<evidence type="ECO:0000313" key="3">
    <source>
        <dbReference type="Proteomes" id="UP001501476"/>
    </source>
</evidence>
<sequence length="61" mass="7009">MADDINPIQPTTPLPVSHPVSDEDKPASQEQHKKKKDKEPPEEEKPRPKEDDKGEFIDEYV</sequence>
<comment type="caution">
    <text evidence="2">The sequence shown here is derived from an EMBL/GenBank/DDBJ whole genome shotgun (WGS) entry which is preliminary data.</text>
</comment>
<feature type="compositionally biased region" description="Basic and acidic residues" evidence="1">
    <location>
        <begin position="20"/>
        <end position="61"/>
    </location>
</feature>
<accession>A0ABP3D9F4</accession>
<feature type="region of interest" description="Disordered" evidence="1">
    <location>
        <begin position="1"/>
        <end position="61"/>
    </location>
</feature>